<comment type="caution">
    <text evidence="1">The sequence shown here is derived from an EMBL/GenBank/DDBJ whole genome shotgun (WGS) entry which is preliminary data.</text>
</comment>
<dbReference type="EMBL" id="JAXCEH010000028">
    <property type="protein sequence ID" value="MFA1558203.1"/>
    <property type="molecule type" value="Genomic_DNA"/>
</dbReference>
<reference evidence="1 2" key="1">
    <citation type="submission" date="2023-11" db="EMBL/GenBank/DDBJ databases">
        <title>Actinomadura monticuli sp. nov., isolated from volcanic ash.</title>
        <authorList>
            <person name="Lee S.D."/>
            <person name="Yang H."/>
            <person name="Kim I.S."/>
        </authorList>
    </citation>
    <scope>NUCLEOTIDE SEQUENCE [LARGE SCALE GENOMIC DNA]</scope>
    <source>
        <strain evidence="1 2">DSM 45346</strain>
    </source>
</reference>
<dbReference type="RefSeq" id="WP_371945131.1">
    <property type="nucleotide sequence ID" value="NZ_JAXCEH010000028.1"/>
</dbReference>
<sequence>MIAPAAGRTKPAPCPAPARVDSFAYRVRCSRQALWRGRRATGRRARAIVFVTAPTGCGDAPTDAALIG</sequence>
<protein>
    <submittedName>
        <fullName evidence="1">Uncharacterized protein</fullName>
    </submittedName>
</protein>
<proteinExistence type="predicted"/>
<organism evidence="1 2">
    <name type="scientific">Actinomadura chokoriensis</name>
    <dbReference type="NCBI Taxonomy" id="454156"/>
    <lineage>
        <taxon>Bacteria</taxon>
        <taxon>Bacillati</taxon>
        <taxon>Actinomycetota</taxon>
        <taxon>Actinomycetes</taxon>
        <taxon>Streptosporangiales</taxon>
        <taxon>Thermomonosporaceae</taxon>
        <taxon>Actinomadura</taxon>
    </lineage>
</organism>
<accession>A0ABV4R5M3</accession>
<name>A0ABV4R5M3_9ACTN</name>
<evidence type="ECO:0000313" key="2">
    <source>
        <dbReference type="Proteomes" id="UP001569904"/>
    </source>
</evidence>
<dbReference type="Proteomes" id="UP001569904">
    <property type="component" value="Unassembled WGS sequence"/>
</dbReference>
<evidence type="ECO:0000313" key="1">
    <source>
        <dbReference type="EMBL" id="MFA1558203.1"/>
    </source>
</evidence>
<gene>
    <name evidence="1" type="ORF">SM436_31335</name>
</gene>
<keyword evidence="2" id="KW-1185">Reference proteome</keyword>